<sequence>MNMTKRAVREALGFTMDRELAAFFNVSKGAISAWSDDEPIPEGRQWELRARRPDLFDAPPSSGQQAA</sequence>
<dbReference type="InterPro" id="IPR010982">
    <property type="entry name" value="Lambda_DNA-bd_dom_sf"/>
</dbReference>
<evidence type="ECO:0000259" key="1">
    <source>
        <dbReference type="Pfam" id="PF07022"/>
    </source>
</evidence>
<proteinExistence type="predicted"/>
<comment type="caution">
    <text evidence="2">The sequence shown here is derived from an EMBL/GenBank/DDBJ whole genome shotgun (WGS) entry which is preliminary data.</text>
</comment>
<dbReference type="Proteomes" id="UP001595892">
    <property type="component" value="Unassembled WGS sequence"/>
</dbReference>
<organism evidence="2 3">
    <name type="scientific">Coralloluteibacterium thermophilum</name>
    <dbReference type="NCBI Taxonomy" id="2707049"/>
    <lineage>
        <taxon>Bacteria</taxon>
        <taxon>Pseudomonadati</taxon>
        <taxon>Pseudomonadota</taxon>
        <taxon>Gammaproteobacteria</taxon>
        <taxon>Lysobacterales</taxon>
        <taxon>Lysobacteraceae</taxon>
        <taxon>Coralloluteibacterium</taxon>
    </lineage>
</organism>
<accession>A0ABV9NHD3</accession>
<dbReference type="EMBL" id="JBHSGG010000003">
    <property type="protein sequence ID" value="MFC4727125.1"/>
    <property type="molecule type" value="Genomic_DNA"/>
</dbReference>
<dbReference type="RefSeq" id="WP_377003128.1">
    <property type="nucleotide sequence ID" value="NZ_JBHSGG010000003.1"/>
</dbReference>
<reference evidence="3" key="1">
    <citation type="journal article" date="2019" name="Int. J. Syst. Evol. Microbiol.">
        <title>The Global Catalogue of Microorganisms (GCM) 10K type strain sequencing project: providing services to taxonomists for standard genome sequencing and annotation.</title>
        <authorList>
            <consortium name="The Broad Institute Genomics Platform"/>
            <consortium name="The Broad Institute Genome Sequencing Center for Infectious Disease"/>
            <person name="Wu L."/>
            <person name="Ma J."/>
        </authorList>
    </citation>
    <scope>NUCLEOTIDE SEQUENCE [LARGE SCALE GENOMIC DNA]</scope>
    <source>
        <strain evidence="3">CGMCC 1.13574</strain>
    </source>
</reference>
<dbReference type="SUPFAM" id="SSF47413">
    <property type="entry name" value="lambda repressor-like DNA-binding domains"/>
    <property type="match status" value="1"/>
</dbReference>
<evidence type="ECO:0000313" key="3">
    <source>
        <dbReference type="Proteomes" id="UP001595892"/>
    </source>
</evidence>
<dbReference type="Gene3D" id="1.10.260.40">
    <property type="entry name" value="lambda repressor-like DNA-binding domains"/>
    <property type="match status" value="1"/>
</dbReference>
<name>A0ABV9NHD3_9GAMM</name>
<dbReference type="Pfam" id="PF07022">
    <property type="entry name" value="Phage_CI_repr"/>
    <property type="match status" value="1"/>
</dbReference>
<keyword evidence="3" id="KW-1185">Reference proteome</keyword>
<evidence type="ECO:0000313" key="2">
    <source>
        <dbReference type="EMBL" id="MFC4727125.1"/>
    </source>
</evidence>
<feature type="domain" description="Bacteriophage CI repressor N-terminal" evidence="1">
    <location>
        <begin position="10"/>
        <end position="36"/>
    </location>
</feature>
<protein>
    <submittedName>
        <fullName evidence="2">Helix-turn-helix domain-containing protein</fullName>
    </submittedName>
</protein>
<dbReference type="InterPro" id="IPR010744">
    <property type="entry name" value="Phage_CI_N"/>
</dbReference>
<gene>
    <name evidence="2" type="ORF">ACFO3Q_02945</name>
</gene>